<accession>U6REJ8</accession>
<feature type="domain" description="Pyrrolo-quinoline quinone repeat" evidence="3">
    <location>
        <begin position="640"/>
        <end position="732"/>
    </location>
</feature>
<dbReference type="HOGENOM" id="CLU_021028_0_0_10"/>
<keyword evidence="6" id="KW-1185">Reference proteome</keyword>
<evidence type="ECO:0000313" key="5">
    <source>
        <dbReference type="EMBL" id="EOA54487.1"/>
    </source>
</evidence>
<evidence type="ECO:0000259" key="4">
    <source>
        <dbReference type="Pfam" id="PF16371"/>
    </source>
</evidence>
<evidence type="ECO:0008006" key="7">
    <source>
        <dbReference type="Google" id="ProtNLM"/>
    </source>
</evidence>
<dbReference type="InterPro" id="IPR002372">
    <property type="entry name" value="PQQ_rpt_dom"/>
</dbReference>
<organism evidence="5 6">
    <name type="scientific">Phocaeicola massiliensis B84634 = Timone 84634 = DSM 17679 = JCM 13223</name>
    <dbReference type="NCBI Taxonomy" id="1121098"/>
    <lineage>
        <taxon>Bacteria</taxon>
        <taxon>Pseudomonadati</taxon>
        <taxon>Bacteroidota</taxon>
        <taxon>Bacteroidia</taxon>
        <taxon>Bacteroidales</taxon>
        <taxon>Bacteroidaceae</taxon>
        <taxon>Phocaeicola</taxon>
    </lineage>
</organism>
<feature type="chain" id="PRO_5004679975" description="Calcineurin-like phosphoesterase domain-containing protein" evidence="1">
    <location>
        <begin position="20"/>
        <end position="819"/>
    </location>
</feature>
<dbReference type="InterPro" id="IPR015943">
    <property type="entry name" value="WD40/YVTN_repeat-like_dom_sf"/>
</dbReference>
<dbReference type="EMBL" id="AQHY01000026">
    <property type="protein sequence ID" value="EOA54487.1"/>
    <property type="molecule type" value="Genomic_DNA"/>
</dbReference>
<evidence type="ECO:0000259" key="2">
    <source>
        <dbReference type="Pfam" id="PF00149"/>
    </source>
</evidence>
<dbReference type="SUPFAM" id="SSF50998">
    <property type="entry name" value="Quinoprotein alcohol dehydrogenase-like"/>
    <property type="match status" value="2"/>
</dbReference>
<dbReference type="GO" id="GO:0016787">
    <property type="term" value="F:hydrolase activity"/>
    <property type="evidence" value="ECO:0007669"/>
    <property type="project" value="InterPro"/>
</dbReference>
<evidence type="ECO:0000313" key="6">
    <source>
        <dbReference type="Proteomes" id="UP000017831"/>
    </source>
</evidence>
<evidence type="ECO:0000256" key="1">
    <source>
        <dbReference type="SAM" id="SignalP"/>
    </source>
</evidence>
<dbReference type="eggNOG" id="COG1520">
    <property type="taxonomic scope" value="Bacteria"/>
</dbReference>
<dbReference type="OrthoDB" id="1776264at2"/>
<feature type="domain" description="Calcineurin-like phosphoesterase N-terminal" evidence="4">
    <location>
        <begin position="36"/>
        <end position="101"/>
    </location>
</feature>
<feature type="domain" description="Pyrrolo-quinoline quinone repeat" evidence="3">
    <location>
        <begin position="753"/>
        <end position="813"/>
    </location>
</feature>
<dbReference type="SUPFAM" id="SSF56300">
    <property type="entry name" value="Metallo-dependent phosphatases"/>
    <property type="match status" value="1"/>
</dbReference>
<dbReference type="InterPro" id="IPR018391">
    <property type="entry name" value="PQQ_b-propeller_rpt"/>
</dbReference>
<dbReference type="InterPro" id="IPR032285">
    <property type="entry name" value="Metallophos_N"/>
</dbReference>
<gene>
    <name evidence="5" type="ORF">HMPREF1534_02367</name>
</gene>
<dbReference type="InterPro" id="IPR004843">
    <property type="entry name" value="Calcineurin-like_PHP"/>
</dbReference>
<proteinExistence type="predicted"/>
<dbReference type="InterPro" id="IPR011047">
    <property type="entry name" value="Quinoprotein_ADH-like_sf"/>
</dbReference>
<dbReference type="STRING" id="1121098.HMPREF1534_02367"/>
<dbReference type="eggNOG" id="COG1409">
    <property type="taxonomic scope" value="Bacteria"/>
</dbReference>
<dbReference type="Pfam" id="PF00149">
    <property type="entry name" value="Metallophos"/>
    <property type="match status" value="1"/>
</dbReference>
<dbReference type="RefSeq" id="WP_005941269.1">
    <property type="nucleotide sequence ID" value="NZ_KB890362.1"/>
</dbReference>
<reference evidence="5 6" key="1">
    <citation type="submission" date="2013-04" db="EMBL/GenBank/DDBJ databases">
        <title>The Genome Sequence of Bacteroides massiliensis DSM 17679.</title>
        <authorList>
            <consortium name="The Broad Institute Genomics Platform"/>
            <person name="Earl A."/>
            <person name="Ward D."/>
            <person name="Feldgarden M."/>
            <person name="Gevers D."/>
            <person name="Martens E."/>
            <person name="Fenner L."/>
            <person name="Roux V."/>
            <person name="Mallet M.N."/>
            <person name="Raoult D."/>
            <person name="Walker B."/>
            <person name="Young S."/>
            <person name="Zeng Q."/>
            <person name="Gargeya S."/>
            <person name="Fitzgerald M."/>
            <person name="Haas B."/>
            <person name="Abouelleil A."/>
            <person name="Allen A.W."/>
            <person name="Alvarado L."/>
            <person name="Arachchi H.M."/>
            <person name="Berlin A.M."/>
            <person name="Chapman S.B."/>
            <person name="Gainer-Dewar J."/>
            <person name="Goldberg J."/>
            <person name="Griggs A."/>
            <person name="Gujja S."/>
            <person name="Hansen M."/>
            <person name="Howarth C."/>
            <person name="Imamovic A."/>
            <person name="Ireland A."/>
            <person name="Larimer J."/>
            <person name="McCowan C."/>
            <person name="Murphy C."/>
            <person name="Pearson M."/>
            <person name="Poon T.W."/>
            <person name="Priest M."/>
            <person name="Roberts A."/>
            <person name="Saif S."/>
            <person name="Shea T."/>
            <person name="Sisk P."/>
            <person name="Sykes S."/>
            <person name="Wortman J."/>
            <person name="Nusbaum C."/>
            <person name="Birren B."/>
        </authorList>
    </citation>
    <scope>NUCLEOTIDE SEQUENCE [LARGE SCALE GENOMIC DNA]</scope>
    <source>
        <strain evidence="6">B84634 / Timone 84634 / DSM 17679 / JCM 13223</strain>
    </source>
</reference>
<sequence length="819" mass="89600">MKKTFLISCLLVASFPVMAAYTGHVYVDKNKNGVFDKGEKPMSGVKVSDGLNVVETAADGSFTLPGHAGERFVFITTPSGYKTYNRHYHKIEDKQASYDFGLMPYDGGLGKDGSHKYIHIADTEIFNTKNHDEWVNNVRDYAANEHAAFIIHTGDICYEKGLKEHIKLMNTENMDCPVFYCIGNHDLVKGKYGEELFENIYGPVYYSFDAGRVHYIVTPMAGGDHAPGYTREDVYLWLKNDLAHVKPGTPIMVFNHDLLTYDDAFVFKGDNGGSINLNEHNLKAWVYGHWHINYMKKQGDVYSVSTATLDKGGIDHSTSAFRVMHVDKNGDFTSELRYSYLDKNICIASPAGTAFANRVPVTVNVYSSATPVKEVVYSCLQDGKAILKNKKLVQATDWTWNGDMPLSAKYQGKELTLQVTARFNNGETAYAESAFIVRPEQVKVSLGADWNNLLGTSTHVAPVCPPLEAPLQLAWTKNVGANIYMTSPLVHNGKVYIASVDENLKGEGHVYALAGEDGEILWSYPVRNSIKNTIAIDKGVVFAQDAQGWLYAIDAETGKLCWEKQLPVNGLPALIDGLVANDGIVYAGTGKGLGAYEARTGKQLWKNEDWGQGEGTTTTLTQGNGLLIGSAQWRALYGNDAKTGKKLWEASDNGLRNRGSSVAMHGSLLYLISNQSFFILEAATGKVIVRKPLPYNVDVTSTPLLTDKEIIFGSAEKGLIALDNETLEEKWVCPVGAGLVYTSPYIRKGAATIETSPVLAGKTVYVTASDGAVYGINKDDGKIIWKYATGAPIFGSVAVSGNALIAADFGGNVYTFCTR</sequence>
<dbReference type="Gene3D" id="2.60.40.10">
    <property type="entry name" value="Immunoglobulins"/>
    <property type="match status" value="1"/>
</dbReference>
<dbReference type="PANTHER" id="PTHR34512:SF30">
    <property type="entry name" value="OUTER MEMBRANE PROTEIN ASSEMBLY FACTOR BAMB"/>
    <property type="match status" value="1"/>
</dbReference>
<evidence type="ECO:0000259" key="3">
    <source>
        <dbReference type="Pfam" id="PF13360"/>
    </source>
</evidence>
<name>U6REJ8_9BACT</name>
<protein>
    <recommendedName>
        <fullName evidence="7">Calcineurin-like phosphoesterase domain-containing protein</fullName>
    </recommendedName>
</protein>
<dbReference type="GeneID" id="60061696"/>
<dbReference type="Pfam" id="PF13360">
    <property type="entry name" value="PQQ_2"/>
    <property type="match status" value="3"/>
</dbReference>
<dbReference type="PANTHER" id="PTHR34512">
    <property type="entry name" value="CELL SURFACE PROTEIN"/>
    <property type="match status" value="1"/>
</dbReference>
<dbReference type="PATRIC" id="fig|1121098.3.peg.2407"/>
<feature type="signal peptide" evidence="1">
    <location>
        <begin position="1"/>
        <end position="19"/>
    </location>
</feature>
<dbReference type="Pfam" id="PF16371">
    <property type="entry name" value="MetallophosN"/>
    <property type="match status" value="1"/>
</dbReference>
<dbReference type="Gene3D" id="2.130.10.10">
    <property type="entry name" value="YVTN repeat-like/Quinoprotein amine dehydrogenase"/>
    <property type="match status" value="2"/>
</dbReference>
<dbReference type="Proteomes" id="UP000017831">
    <property type="component" value="Unassembled WGS sequence"/>
</dbReference>
<dbReference type="Gene3D" id="3.60.21.10">
    <property type="match status" value="1"/>
</dbReference>
<comment type="caution">
    <text evidence="5">The sequence shown here is derived from an EMBL/GenBank/DDBJ whole genome shotgun (WGS) entry which is preliminary data.</text>
</comment>
<dbReference type="SMART" id="SM00564">
    <property type="entry name" value="PQQ"/>
    <property type="match status" value="6"/>
</dbReference>
<keyword evidence="1" id="KW-0732">Signal</keyword>
<dbReference type="InterPro" id="IPR013783">
    <property type="entry name" value="Ig-like_fold"/>
</dbReference>
<feature type="domain" description="Pyrrolo-quinoline quinone repeat" evidence="3">
    <location>
        <begin position="475"/>
        <end position="608"/>
    </location>
</feature>
<dbReference type="AlphaFoldDB" id="U6REJ8"/>
<dbReference type="InterPro" id="IPR029052">
    <property type="entry name" value="Metallo-depent_PP-like"/>
</dbReference>
<feature type="domain" description="Calcineurin-like phosphoesterase" evidence="2">
    <location>
        <begin position="116"/>
        <end position="292"/>
    </location>
</feature>